<dbReference type="Proteomes" id="UP001591681">
    <property type="component" value="Unassembled WGS sequence"/>
</dbReference>
<evidence type="ECO:0000256" key="1">
    <source>
        <dbReference type="ARBA" id="ARBA00010879"/>
    </source>
</evidence>
<evidence type="ECO:0000256" key="2">
    <source>
        <dbReference type="ARBA" id="ARBA00012180"/>
    </source>
</evidence>
<dbReference type="PANTHER" id="PTHR24559:SF454">
    <property type="entry name" value="RIBONUCLEASE H"/>
    <property type="match status" value="1"/>
</dbReference>
<dbReference type="EC" id="3.1.26.4" evidence="2"/>
<name>A0ABD1JAF6_9TELE</name>
<accession>A0ABD1JAF6</accession>
<feature type="domain" description="Reverse transcriptase" evidence="3">
    <location>
        <begin position="21"/>
        <end position="163"/>
    </location>
</feature>
<dbReference type="InterPro" id="IPR000477">
    <property type="entry name" value="RT_dom"/>
</dbReference>
<dbReference type="Gene3D" id="3.30.70.270">
    <property type="match status" value="1"/>
</dbReference>
<dbReference type="EMBL" id="JBHFQA010000018">
    <property type="protein sequence ID" value="KAL2083701.1"/>
    <property type="molecule type" value="Genomic_DNA"/>
</dbReference>
<comment type="similarity">
    <text evidence="1">Belongs to the beta type-B retroviral polymerase family. HERV class-II K(HML-2) pol subfamily.</text>
</comment>
<dbReference type="AlphaFoldDB" id="A0ABD1JAF6"/>
<dbReference type="InterPro" id="IPR043502">
    <property type="entry name" value="DNA/RNA_pol_sf"/>
</dbReference>
<dbReference type="CDD" id="cd01647">
    <property type="entry name" value="RT_LTR"/>
    <property type="match status" value="1"/>
</dbReference>
<protein>
    <recommendedName>
        <fullName evidence="2">ribonuclease H</fullName>
        <ecNumber evidence="2">3.1.26.4</ecNumber>
    </recommendedName>
</protein>
<keyword evidence="5" id="KW-1185">Reference proteome</keyword>
<dbReference type="GO" id="GO:0004523">
    <property type="term" value="F:RNA-DNA hybrid ribonuclease activity"/>
    <property type="evidence" value="ECO:0007669"/>
    <property type="project" value="UniProtKB-EC"/>
</dbReference>
<evidence type="ECO:0000313" key="5">
    <source>
        <dbReference type="Proteomes" id="UP001591681"/>
    </source>
</evidence>
<dbReference type="Pfam" id="PF00078">
    <property type="entry name" value="RVT_1"/>
    <property type="match status" value="1"/>
</dbReference>
<comment type="caution">
    <text evidence="4">The sequence shown here is derived from an EMBL/GenBank/DDBJ whole genome shotgun (WGS) entry which is preliminary data.</text>
</comment>
<dbReference type="SUPFAM" id="SSF56672">
    <property type="entry name" value="DNA/RNA polymerases"/>
    <property type="match status" value="1"/>
</dbReference>
<organism evidence="4 5">
    <name type="scientific">Coilia grayii</name>
    <name type="common">Gray's grenadier anchovy</name>
    <dbReference type="NCBI Taxonomy" id="363190"/>
    <lineage>
        <taxon>Eukaryota</taxon>
        <taxon>Metazoa</taxon>
        <taxon>Chordata</taxon>
        <taxon>Craniata</taxon>
        <taxon>Vertebrata</taxon>
        <taxon>Euteleostomi</taxon>
        <taxon>Actinopterygii</taxon>
        <taxon>Neopterygii</taxon>
        <taxon>Teleostei</taxon>
        <taxon>Clupei</taxon>
        <taxon>Clupeiformes</taxon>
        <taxon>Clupeoidei</taxon>
        <taxon>Engraulidae</taxon>
        <taxon>Coilinae</taxon>
        <taxon>Coilia</taxon>
    </lineage>
</organism>
<evidence type="ECO:0000259" key="3">
    <source>
        <dbReference type="Pfam" id="PF00078"/>
    </source>
</evidence>
<dbReference type="InterPro" id="IPR053134">
    <property type="entry name" value="RNA-dir_DNA_polymerase"/>
</dbReference>
<dbReference type="Gene3D" id="3.10.10.10">
    <property type="entry name" value="HIV Type 1 Reverse Transcriptase, subunit A, domain 1"/>
    <property type="match status" value="1"/>
</dbReference>
<gene>
    <name evidence="4" type="ORF">ACEWY4_021474</name>
</gene>
<proteinExistence type="inferred from homology"/>
<reference evidence="4 5" key="1">
    <citation type="submission" date="2024-09" db="EMBL/GenBank/DDBJ databases">
        <title>A chromosome-level genome assembly of Gray's grenadier anchovy, Coilia grayii.</title>
        <authorList>
            <person name="Fu Z."/>
        </authorList>
    </citation>
    <scope>NUCLEOTIDE SEQUENCE [LARGE SCALE GENOMIC DNA]</scope>
    <source>
        <strain evidence="4">G4</strain>
        <tissue evidence="4">Muscle</tissue>
    </source>
</reference>
<evidence type="ECO:0000313" key="4">
    <source>
        <dbReference type="EMBL" id="KAL2083701.1"/>
    </source>
</evidence>
<dbReference type="PANTHER" id="PTHR24559">
    <property type="entry name" value="TRANSPOSON TY3-I GAG-POL POLYPROTEIN"/>
    <property type="match status" value="1"/>
</dbReference>
<sequence length="164" mass="18332">MLEMGVIEPSHSEWCSPVVLVPKKDGGLRFCLDFSKLNSISAFDPYPMPCVDEMVESLAKAQFLSTLDLCKGYWHVPLSPQAQELTAFRAPPGLFQFRTMPFDLHGDAATFQHLVDKVLRGAEDNAATYIDDKVIHSATWAEHLLHLSNVFQRICQAGLVVNDQ</sequence>
<dbReference type="InterPro" id="IPR043128">
    <property type="entry name" value="Rev_trsase/Diguanyl_cyclase"/>
</dbReference>